<feature type="transmembrane region" description="Helical" evidence="1">
    <location>
        <begin position="73"/>
        <end position="97"/>
    </location>
</feature>
<gene>
    <name evidence="2" type="ORF">GA0070213_10914</name>
</gene>
<dbReference type="EMBL" id="FMDM01000009">
    <property type="protein sequence ID" value="SCG65607.1"/>
    <property type="molecule type" value="Genomic_DNA"/>
</dbReference>
<dbReference type="AlphaFoldDB" id="A0A1C5J4X8"/>
<evidence type="ECO:0008006" key="4">
    <source>
        <dbReference type="Google" id="ProtNLM"/>
    </source>
</evidence>
<dbReference type="Pfam" id="PF10823">
    <property type="entry name" value="DUF2568"/>
    <property type="match status" value="1"/>
</dbReference>
<proteinExistence type="predicted"/>
<evidence type="ECO:0000256" key="1">
    <source>
        <dbReference type="SAM" id="Phobius"/>
    </source>
</evidence>
<keyword evidence="1" id="KW-0812">Transmembrane</keyword>
<keyword evidence="1" id="KW-0472">Membrane</keyword>
<accession>A0A1C5J4X8</accession>
<organism evidence="2 3">
    <name type="scientific">Micromonospora humi</name>
    <dbReference type="NCBI Taxonomy" id="745366"/>
    <lineage>
        <taxon>Bacteria</taxon>
        <taxon>Bacillati</taxon>
        <taxon>Actinomycetota</taxon>
        <taxon>Actinomycetes</taxon>
        <taxon>Micromonosporales</taxon>
        <taxon>Micromonosporaceae</taxon>
        <taxon>Micromonospora</taxon>
    </lineage>
</organism>
<name>A0A1C5J4X8_9ACTN</name>
<keyword evidence="3" id="KW-1185">Reference proteome</keyword>
<dbReference type="Proteomes" id="UP000199360">
    <property type="component" value="Unassembled WGS sequence"/>
</dbReference>
<feature type="transmembrane region" description="Helical" evidence="1">
    <location>
        <begin position="7"/>
        <end position="25"/>
    </location>
</feature>
<keyword evidence="1" id="KW-1133">Transmembrane helix</keyword>
<dbReference type="RefSeq" id="WP_091065349.1">
    <property type="nucleotide sequence ID" value="NZ_FMDM01000009.1"/>
</dbReference>
<evidence type="ECO:0000313" key="2">
    <source>
        <dbReference type="EMBL" id="SCG65607.1"/>
    </source>
</evidence>
<reference evidence="3" key="1">
    <citation type="submission" date="2016-06" db="EMBL/GenBank/DDBJ databases">
        <authorList>
            <person name="Varghese N."/>
            <person name="Submissions Spin"/>
        </authorList>
    </citation>
    <scope>NUCLEOTIDE SEQUENCE [LARGE SCALE GENOMIC DNA]</scope>
    <source>
        <strain evidence="3">DSM 45647</strain>
    </source>
</reference>
<dbReference type="STRING" id="745366.GA0070213_10914"/>
<feature type="transmembrane region" description="Helical" evidence="1">
    <location>
        <begin position="31"/>
        <end position="52"/>
    </location>
</feature>
<sequence>MRGTLRGLIFLLELALLTAAGFWGFTLDAGWPVRLLAGLGAPLALAVAWGLFCSPRAAVALPAPAKLAVQAACFLVGGVLLALAGHPLPGVALVIAWTADKALLLHSGDPA</sequence>
<protein>
    <recommendedName>
        <fullName evidence="4">DUF2568 domain-containing protein</fullName>
    </recommendedName>
</protein>
<dbReference type="InterPro" id="IPR021214">
    <property type="entry name" value="DUF2568"/>
</dbReference>
<evidence type="ECO:0000313" key="3">
    <source>
        <dbReference type="Proteomes" id="UP000199360"/>
    </source>
</evidence>